<dbReference type="GO" id="GO:0005737">
    <property type="term" value="C:cytoplasm"/>
    <property type="evidence" value="ECO:0007669"/>
    <property type="project" value="UniProtKB-SubCell"/>
</dbReference>
<reference evidence="6" key="1">
    <citation type="submission" date="2020-06" db="EMBL/GenBank/DDBJ databases">
        <title>Unique genomic features of the anaerobic methanotrophic archaea.</title>
        <authorList>
            <person name="Chadwick G.L."/>
            <person name="Skennerton C.T."/>
            <person name="Laso-Perez R."/>
            <person name="Leu A.O."/>
            <person name="Speth D.R."/>
            <person name="Yu H."/>
            <person name="Morgan-Lang C."/>
            <person name="Hatzenpichler R."/>
            <person name="Goudeau D."/>
            <person name="Malmstrom R."/>
            <person name="Brazelton W.J."/>
            <person name="Woyke T."/>
            <person name="Hallam S.J."/>
            <person name="Tyson G.W."/>
            <person name="Wegener G."/>
            <person name="Boetius A."/>
            <person name="Orphan V."/>
        </authorList>
    </citation>
    <scope>NUCLEOTIDE SEQUENCE</scope>
</reference>
<dbReference type="Gene3D" id="3.90.940.20">
    <property type="entry name" value="RPB5-like RNA polymerase subunit"/>
    <property type="match status" value="1"/>
</dbReference>
<dbReference type="GO" id="GO:0042797">
    <property type="term" value="P:tRNA transcription by RNA polymerase III"/>
    <property type="evidence" value="ECO:0007669"/>
    <property type="project" value="TreeGrafter"/>
</dbReference>
<proteinExistence type="inferred from homology"/>
<protein>
    <recommendedName>
        <fullName evidence="4">DNA-directed RNA polymerase subunit Rpo5</fullName>
        <ecNumber evidence="4">2.7.7.6</ecNumber>
    </recommendedName>
    <alternativeName>
        <fullName evidence="4">DNA-directed RNA polymerase subunit H</fullName>
    </alternativeName>
</protein>
<dbReference type="EMBL" id="MT631628">
    <property type="protein sequence ID" value="QNO55753.1"/>
    <property type="molecule type" value="Genomic_DNA"/>
</dbReference>
<name>A0A7G9Z669_9EURY</name>
<keyword evidence="4 6" id="KW-0808">Transferase</keyword>
<dbReference type="InterPro" id="IPR000783">
    <property type="entry name" value="RNA_pol_subH/Rpb5_C"/>
</dbReference>
<dbReference type="SUPFAM" id="SSF55287">
    <property type="entry name" value="RPB5-like RNA polymerase subunit"/>
    <property type="match status" value="1"/>
</dbReference>
<dbReference type="PANTHER" id="PTHR10535">
    <property type="entry name" value="DNA-DIRECTED RNA POLYMERASES I, II, AND III SUBUNIT RPABC1"/>
    <property type="match status" value="1"/>
</dbReference>
<evidence type="ECO:0000256" key="4">
    <source>
        <dbReference type="HAMAP-Rule" id="MF_00025"/>
    </source>
</evidence>
<dbReference type="GO" id="GO:0006366">
    <property type="term" value="P:transcription by RNA polymerase II"/>
    <property type="evidence" value="ECO:0007669"/>
    <property type="project" value="TreeGrafter"/>
</dbReference>
<comment type="subcellular location">
    <subcellularLocation>
        <location evidence="4">Cytoplasm</location>
    </subcellularLocation>
</comment>
<comment type="catalytic activity">
    <reaction evidence="4">
        <text>RNA(n) + a ribonucleoside 5'-triphosphate = RNA(n+1) + diphosphate</text>
        <dbReference type="Rhea" id="RHEA:21248"/>
        <dbReference type="Rhea" id="RHEA-COMP:14527"/>
        <dbReference type="Rhea" id="RHEA-COMP:17342"/>
        <dbReference type="ChEBI" id="CHEBI:33019"/>
        <dbReference type="ChEBI" id="CHEBI:61557"/>
        <dbReference type="ChEBI" id="CHEBI:140395"/>
        <dbReference type="EC" id="2.7.7.6"/>
    </reaction>
</comment>
<dbReference type="NCBIfam" id="NF007129">
    <property type="entry name" value="PRK09570.1"/>
    <property type="match status" value="1"/>
</dbReference>
<comment type="subunit">
    <text evidence="4">Part of the RNA polymerase complex.</text>
</comment>
<sequence>MKKGTLSILGHELVPEHVLMDESEVKELLDKYKIKRVQLPKIKVSDPAINGLGAKVGDVVEITRQSRTAGKALSFRLTIE</sequence>
<dbReference type="Pfam" id="PF01191">
    <property type="entry name" value="RNA_pol_Rpb5_C"/>
    <property type="match status" value="1"/>
</dbReference>
<feature type="domain" description="RNA polymerase subunit H/Rpb5 C-terminal" evidence="5">
    <location>
        <begin position="7"/>
        <end position="77"/>
    </location>
</feature>
<comment type="function">
    <text evidence="4">DNA-dependent RNA polymerase (RNAP) catalyzes the transcription of DNA into RNA using the four ribonucleoside triphosphates as substrates.</text>
</comment>
<organism evidence="6">
    <name type="scientific">Candidatus Methanophaga sp. ANME-1 ERB7</name>
    <dbReference type="NCBI Taxonomy" id="2759913"/>
    <lineage>
        <taxon>Archaea</taxon>
        <taxon>Methanobacteriati</taxon>
        <taxon>Methanobacteriota</taxon>
        <taxon>Stenosarchaea group</taxon>
        <taxon>Methanomicrobia</taxon>
        <taxon>Candidatus Methanophagales</taxon>
        <taxon>Candidatus Methanophagaceae</taxon>
        <taxon>Candidatus Methanophaga</taxon>
    </lineage>
</organism>
<evidence type="ECO:0000256" key="3">
    <source>
        <dbReference type="ARBA" id="ARBA00025765"/>
    </source>
</evidence>
<dbReference type="InterPro" id="IPR020608">
    <property type="entry name" value="RNA_pol_subH/Rpb5_CS"/>
</dbReference>
<accession>A0A7G9Z669</accession>
<evidence type="ECO:0000259" key="5">
    <source>
        <dbReference type="Pfam" id="PF01191"/>
    </source>
</evidence>
<keyword evidence="4 6" id="KW-0548">Nucleotidyltransferase</keyword>
<dbReference type="InterPro" id="IPR035913">
    <property type="entry name" value="RPB5-like_sf"/>
</dbReference>
<comment type="similarity">
    <text evidence="3 4">Belongs to the archaeal Rpo5/eukaryotic RPB5 RNA polymerase subunit family.</text>
</comment>
<keyword evidence="2 4" id="KW-0804">Transcription</keyword>
<dbReference type="InterPro" id="IPR014381">
    <property type="entry name" value="Arch_Rpo5/euc_Rpb5"/>
</dbReference>
<keyword evidence="4" id="KW-0963">Cytoplasm</keyword>
<dbReference type="AlphaFoldDB" id="A0A7G9Z669"/>
<dbReference type="HAMAP" id="MF_00025">
    <property type="entry name" value="RNApol_Rpo5_RPB5"/>
    <property type="match status" value="1"/>
</dbReference>
<dbReference type="PROSITE" id="PS01110">
    <property type="entry name" value="RNA_POL_H_23KD"/>
    <property type="match status" value="1"/>
</dbReference>
<dbReference type="GO" id="GO:0006362">
    <property type="term" value="P:transcription elongation by RNA polymerase I"/>
    <property type="evidence" value="ECO:0007669"/>
    <property type="project" value="TreeGrafter"/>
</dbReference>
<dbReference type="GO" id="GO:0003677">
    <property type="term" value="F:DNA binding"/>
    <property type="evidence" value="ECO:0007669"/>
    <property type="project" value="InterPro"/>
</dbReference>
<dbReference type="EC" id="2.7.7.6" evidence="4"/>
<keyword evidence="1 4" id="KW-0240">DNA-directed RNA polymerase</keyword>
<dbReference type="GO" id="GO:0000428">
    <property type="term" value="C:DNA-directed RNA polymerase complex"/>
    <property type="evidence" value="ECO:0007669"/>
    <property type="project" value="UniProtKB-KW"/>
</dbReference>
<evidence type="ECO:0000313" key="6">
    <source>
        <dbReference type="EMBL" id="QNO55753.1"/>
    </source>
</evidence>
<dbReference type="PANTHER" id="PTHR10535:SF0">
    <property type="entry name" value="DNA-DIRECTED RNA POLYMERASES I, II, AND III SUBUNIT RPABC1"/>
    <property type="match status" value="1"/>
</dbReference>
<evidence type="ECO:0000256" key="1">
    <source>
        <dbReference type="ARBA" id="ARBA00022478"/>
    </source>
</evidence>
<dbReference type="GO" id="GO:0003899">
    <property type="term" value="F:DNA-directed RNA polymerase activity"/>
    <property type="evidence" value="ECO:0007669"/>
    <property type="project" value="UniProtKB-UniRule"/>
</dbReference>
<gene>
    <name evidence="4 6" type="primary">rpoH</name>
    <name evidence="4" type="synonym">rpo5</name>
    <name evidence="6" type="ORF">HKFFHJMH_00002</name>
</gene>
<evidence type="ECO:0000256" key="2">
    <source>
        <dbReference type="ARBA" id="ARBA00023163"/>
    </source>
</evidence>